<evidence type="ECO:0000313" key="2">
    <source>
        <dbReference type="Proteomes" id="UP000177370"/>
    </source>
</evidence>
<dbReference type="AlphaFoldDB" id="A0A1F6V652"/>
<evidence type="ECO:0000313" key="1">
    <source>
        <dbReference type="EMBL" id="OGI65137.1"/>
    </source>
</evidence>
<sequence length="142" mass="16758">MQPPSGPPQNLSRPEEKPILSFEEFANSYNNFVSYFFVDTEKDDPEDVLYEIYERIRKEHPEKIIGMGENRRAHKFYLEFEQSHGELASSLLNMVGRLQKRKREENLSWSEVWALEPEGLKKLYEAYKLMRSYGASDNDLFA</sequence>
<gene>
    <name evidence="1" type="ORF">A2647_04265</name>
</gene>
<comment type="caution">
    <text evidence="1">The sequence shown here is derived from an EMBL/GenBank/DDBJ whole genome shotgun (WGS) entry which is preliminary data.</text>
</comment>
<reference evidence="1 2" key="1">
    <citation type="journal article" date="2016" name="Nat. Commun.">
        <title>Thousands of microbial genomes shed light on interconnected biogeochemical processes in an aquifer system.</title>
        <authorList>
            <person name="Anantharaman K."/>
            <person name="Brown C.T."/>
            <person name="Hug L.A."/>
            <person name="Sharon I."/>
            <person name="Castelle C.J."/>
            <person name="Probst A.J."/>
            <person name="Thomas B.C."/>
            <person name="Singh A."/>
            <person name="Wilkins M.J."/>
            <person name="Karaoz U."/>
            <person name="Brodie E.L."/>
            <person name="Williams K.H."/>
            <person name="Hubbard S.S."/>
            <person name="Banfield J.F."/>
        </authorList>
    </citation>
    <scope>NUCLEOTIDE SEQUENCE [LARGE SCALE GENOMIC DNA]</scope>
</reference>
<dbReference type="Proteomes" id="UP000177370">
    <property type="component" value="Unassembled WGS sequence"/>
</dbReference>
<dbReference type="EMBL" id="MFTP01000022">
    <property type="protein sequence ID" value="OGI65137.1"/>
    <property type="molecule type" value="Genomic_DNA"/>
</dbReference>
<protein>
    <submittedName>
        <fullName evidence="1">Uncharacterized protein</fullName>
    </submittedName>
</protein>
<organism evidence="1 2">
    <name type="scientific">Candidatus Nomurabacteria bacterium RIFCSPHIGHO2_01_FULL_40_24b</name>
    <dbReference type="NCBI Taxonomy" id="1801739"/>
    <lineage>
        <taxon>Bacteria</taxon>
        <taxon>Candidatus Nomuraibacteriota</taxon>
    </lineage>
</organism>
<name>A0A1F6V652_9BACT</name>
<accession>A0A1F6V652</accession>
<proteinExistence type="predicted"/>